<dbReference type="RefSeq" id="WP_308951461.1">
    <property type="nucleotide sequence ID" value="NZ_JARXIC010000003.1"/>
</dbReference>
<dbReference type="InterPro" id="IPR018681">
    <property type="entry name" value="DUF2165_transmembrane"/>
</dbReference>
<keyword evidence="3" id="KW-1185">Reference proteome</keyword>
<accession>A0ABU1AF43</accession>
<keyword evidence="1" id="KW-0812">Transmembrane</keyword>
<keyword evidence="1" id="KW-1133">Transmembrane helix</keyword>
<evidence type="ECO:0000313" key="3">
    <source>
        <dbReference type="Proteomes" id="UP001243717"/>
    </source>
</evidence>
<feature type="transmembrane region" description="Helical" evidence="1">
    <location>
        <begin position="101"/>
        <end position="122"/>
    </location>
</feature>
<proteinExistence type="predicted"/>
<comment type="caution">
    <text evidence="2">The sequence shown here is derived from an EMBL/GenBank/DDBJ whole genome shotgun (WGS) entry which is preliminary data.</text>
</comment>
<dbReference type="Pfam" id="PF09933">
    <property type="entry name" value="DUF2165"/>
    <property type="match status" value="1"/>
</dbReference>
<gene>
    <name evidence="2" type="ORF">QEH59_03160</name>
</gene>
<protein>
    <submittedName>
        <fullName evidence="2">DUF2165 domain-containing protein</fullName>
    </submittedName>
</protein>
<dbReference type="Proteomes" id="UP001243717">
    <property type="component" value="Unassembled WGS sequence"/>
</dbReference>
<evidence type="ECO:0000256" key="1">
    <source>
        <dbReference type="SAM" id="Phobius"/>
    </source>
</evidence>
<dbReference type="EMBL" id="JARXIC010000003">
    <property type="protein sequence ID" value="MDQ8193407.1"/>
    <property type="molecule type" value="Genomic_DNA"/>
</dbReference>
<sequence>MILIRLSKIALVLSVAFFLFLVVLNNITDYGSNYLFVENVLGMTTVFEGNQLMWRAIDSPAIHTIFYFSIILWEASAMGLCIFGGYQLFKRLKGTKAEFEGAKQFAIAGLVLSMLQWFIAFISVGGEWFTMWQSPSWNGQDAAFRMFACIGIVMLFLYLPEFGEESES</sequence>
<name>A0ABU1AF43_9BACT</name>
<keyword evidence="1" id="KW-0472">Membrane</keyword>
<feature type="transmembrane region" description="Helical" evidence="1">
    <location>
        <begin position="142"/>
        <end position="159"/>
    </location>
</feature>
<feature type="transmembrane region" description="Helical" evidence="1">
    <location>
        <begin position="65"/>
        <end position="89"/>
    </location>
</feature>
<reference evidence="2 3" key="1">
    <citation type="submission" date="2023-04" db="EMBL/GenBank/DDBJ databases">
        <title>A novel bacteria isolated from coastal sediment.</title>
        <authorList>
            <person name="Liu X.-J."/>
            <person name="Du Z.-J."/>
        </authorList>
    </citation>
    <scope>NUCLEOTIDE SEQUENCE [LARGE SCALE GENOMIC DNA]</scope>
    <source>
        <strain evidence="2 3">SDUM461004</strain>
    </source>
</reference>
<organism evidence="2 3">
    <name type="scientific">Thalassobacterium sedimentorum</name>
    <dbReference type="NCBI Taxonomy" id="3041258"/>
    <lineage>
        <taxon>Bacteria</taxon>
        <taxon>Pseudomonadati</taxon>
        <taxon>Verrucomicrobiota</taxon>
        <taxon>Opitutia</taxon>
        <taxon>Puniceicoccales</taxon>
        <taxon>Coraliomargaritaceae</taxon>
        <taxon>Thalassobacterium</taxon>
    </lineage>
</organism>
<evidence type="ECO:0000313" key="2">
    <source>
        <dbReference type="EMBL" id="MDQ8193407.1"/>
    </source>
</evidence>